<evidence type="ECO:0000313" key="5">
    <source>
        <dbReference type="Proteomes" id="UP001152797"/>
    </source>
</evidence>
<keyword evidence="1" id="KW-1133">Transmembrane helix</keyword>
<name>A0A9P1CRT5_9DINO</name>
<dbReference type="EMBL" id="CAMXCT030002223">
    <property type="protein sequence ID" value="CAL4783837.1"/>
    <property type="molecule type" value="Genomic_DNA"/>
</dbReference>
<feature type="transmembrane region" description="Helical" evidence="1">
    <location>
        <begin position="38"/>
        <end position="59"/>
    </location>
</feature>
<protein>
    <submittedName>
        <fullName evidence="3">Uncharacterized protein</fullName>
    </submittedName>
</protein>
<organism evidence="3">
    <name type="scientific">Cladocopium goreaui</name>
    <dbReference type="NCBI Taxonomy" id="2562237"/>
    <lineage>
        <taxon>Eukaryota</taxon>
        <taxon>Sar</taxon>
        <taxon>Alveolata</taxon>
        <taxon>Dinophyceae</taxon>
        <taxon>Suessiales</taxon>
        <taxon>Symbiodiniaceae</taxon>
        <taxon>Cladocopium</taxon>
    </lineage>
</organism>
<dbReference type="EMBL" id="CAMXCT020002223">
    <property type="protein sequence ID" value="CAL1149900.1"/>
    <property type="molecule type" value="Genomic_DNA"/>
</dbReference>
<dbReference type="EMBL" id="CAMXCT010002223">
    <property type="protein sequence ID" value="CAI3996525.1"/>
    <property type="molecule type" value="Genomic_DNA"/>
</dbReference>
<evidence type="ECO:0000256" key="1">
    <source>
        <dbReference type="SAM" id="Phobius"/>
    </source>
</evidence>
<keyword evidence="1" id="KW-0812">Transmembrane</keyword>
<keyword evidence="1" id="KW-0472">Membrane</keyword>
<reference evidence="3" key="1">
    <citation type="submission" date="2022-10" db="EMBL/GenBank/DDBJ databases">
        <authorList>
            <person name="Chen Y."/>
            <person name="Dougan E. K."/>
            <person name="Chan C."/>
            <person name="Rhodes N."/>
            <person name="Thang M."/>
        </authorList>
    </citation>
    <scope>NUCLEOTIDE SEQUENCE</scope>
</reference>
<feature type="chain" id="PRO_5043270733" evidence="2">
    <location>
        <begin position="29"/>
        <end position="199"/>
    </location>
</feature>
<accession>A0A9P1CRT5</accession>
<dbReference type="AlphaFoldDB" id="A0A9P1CRT5"/>
<gene>
    <name evidence="3" type="ORF">C1SCF055_LOCUS22995</name>
</gene>
<dbReference type="Proteomes" id="UP001152797">
    <property type="component" value="Unassembled WGS sequence"/>
</dbReference>
<keyword evidence="2" id="KW-0732">Signal</keyword>
<evidence type="ECO:0000313" key="3">
    <source>
        <dbReference type="EMBL" id="CAI3996525.1"/>
    </source>
</evidence>
<comment type="caution">
    <text evidence="3">The sequence shown here is derived from an EMBL/GenBank/DDBJ whole genome shotgun (WGS) entry which is preliminary data.</text>
</comment>
<proteinExistence type="predicted"/>
<reference evidence="4 5" key="2">
    <citation type="submission" date="2024-05" db="EMBL/GenBank/DDBJ databases">
        <authorList>
            <person name="Chen Y."/>
            <person name="Shah S."/>
            <person name="Dougan E. K."/>
            <person name="Thang M."/>
            <person name="Chan C."/>
        </authorList>
    </citation>
    <scope>NUCLEOTIDE SEQUENCE [LARGE SCALE GENOMIC DNA]</scope>
</reference>
<feature type="signal peptide" evidence="2">
    <location>
        <begin position="1"/>
        <end position="28"/>
    </location>
</feature>
<evidence type="ECO:0000313" key="4">
    <source>
        <dbReference type="EMBL" id="CAL4783837.1"/>
    </source>
</evidence>
<evidence type="ECO:0000256" key="2">
    <source>
        <dbReference type="SAM" id="SignalP"/>
    </source>
</evidence>
<sequence>MLARCSRRWMTAWLTLQHILVILPVVRAQRDAASQGSFVAAIMGLVIVAIIIILAVGCSQRCCRRTAAKASDCLACNNTGCGLCGSQDQEAQESPPCMACGNTGCGLCGKETVPQVEQVSCVACGNTGCGLCGVKAAEPIATSSELKVMVPSHPPEEEAIDRGPSSSVCNFSNPPTPSVPRLFVFQTPSKICSGRVEHI</sequence>
<keyword evidence="5" id="KW-1185">Reference proteome</keyword>